<accession>A0A0F9NXZ8</accession>
<protein>
    <submittedName>
        <fullName evidence="1">Uncharacterized protein</fullName>
    </submittedName>
</protein>
<gene>
    <name evidence="1" type="ORF">LCGC14_1282120</name>
</gene>
<name>A0A0F9NXZ8_9ZZZZ</name>
<sequence length="174" mass="18721">MQREIALAIQAAEDERVRLLEESQADTRRLTEAQLAANPADFVAYELYKRSLVEQGFQPEGQVRSDVDIQNLFNTALNLDQGAVPGTALPDASSATGTLGAGQFGVNIPSTQSVSRSELQGLSKTAIDTLSSFLRGGVDTGEGDFQGINPADFFTELEEGLVPVLPGQRTQFKF</sequence>
<reference evidence="1" key="1">
    <citation type="journal article" date="2015" name="Nature">
        <title>Complex archaea that bridge the gap between prokaryotes and eukaryotes.</title>
        <authorList>
            <person name="Spang A."/>
            <person name="Saw J.H."/>
            <person name="Jorgensen S.L."/>
            <person name="Zaremba-Niedzwiedzka K."/>
            <person name="Martijn J."/>
            <person name="Lind A.E."/>
            <person name="van Eijk R."/>
            <person name="Schleper C."/>
            <person name="Guy L."/>
            <person name="Ettema T.J."/>
        </authorList>
    </citation>
    <scope>NUCLEOTIDE SEQUENCE</scope>
</reference>
<dbReference type="EMBL" id="LAZR01007302">
    <property type="protein sequence ID" value="KKM86127.1"/>
    <property type="molecule type" value="Genomic_DNA"/>
</dbReference>
<dbReference type="AlphaFoldDB" id="A0A0F9NXZ8"/>
<organism evidence="1">
    <name type="scientific">marine sediment metagenome</name>
    <dbReference type="NCBI Taxonomy" id="412755"/>
    <lineage>
        <taxon>unclassified sequences</taxon>
        <taxon>metagenomes</taxon>
        <taxon>ecological metagenomes</taxon>
    </lineage>
</organism>
<comment type="caution">
    <text evidence="1">The sequence shown here is derived from an EMBL/GenBank/DDBJ whole genome shotgun (WGS) entry which is preliminary data.</text>
</comment>
<proteinExistence type="predicted"/>
<evidence type="ECO:0000313" key="1">
    <source>
        <dbReference type="EMBL" id="KKM86127.1"/>
    </source>
</evidence>